<dbReference type="RefSeq" id="XP_031753447.1">
    <property type="nucleotide sequence ID" value="XM_031897587.1"/>
</dbReference>
<evidence type="ECO:0000259" key="15">
    <source>
        <dbReference type="Pfam" id="PF15009"/>
    </source>
</evidence>
<accession>A0A8J1J6F3</accession>
<dbReference type="Gene3D" id="1.20.5.5200">
    <property type="match status" value="1"/>
</dbReference>
<keyword evidence="8 14" id="KW-0812">Transmembrane</keyword>
<dbReference type="Pfam" id="PF15009">
    <property type="entry name" value="STING_LBD"/>
    <property type="match status" value="1"/>
</dbReference>
<evidence type="ECO:0000256" key="5">
    <source>
        <dbReference type="ARBA" id="ARBA00004653"/>
    </source>
</evidence>
<evidence type="ECO:0000256" key="1">
    <source>
        <dbReference type="ARBA" id="ARBA00004457"/>
    </source>
</evidence>
<organism evidence="17 18">
    <name type="scientific">Xenopus tropicalis</name>
    <name type="common">Western clawed frog</name>
    <name type="synonym">Silurana tropicalis</name>
    <dbReference type="NCBI Taxonomy" id="8364"/>
    <lineage>
        <taxon>Eukaryota</taxon>
        <taxon>Metazoa</taxon>
        <taxon>Chordata</taxon>
        <taxon>Craniata</taxon>
        <taxon>Vertebrata</taxon>
        <taxon>Euteleostomi</taxon>
        <taxon>Amphibia</taxon>
        <taxon>Batrachia</taxon>
        <taxon>Anura</taxon>
        <taxon>Pipoidea</taxon>
        <taxon>Pipidae</taxon>
        <taxon>Xenopodinae</taxon>
        <taxon>Xenopus</taxon>
        <taxon>Silurana</taxon>
    </lineage>
</organism>
<dbReference type="GO" id="GO:0002218">
    <property type="term" value="P:activation of innate immune response"/>
    <property type="evidence" value="ECO:0007669"/>
    <property type="project" value="InterPro"/>
</dbReference>
<evidence type="ECO:0000256" key="14">
    <source>
        <dbReference type="SAM" id="Phobius"/>
    </source>
</evidence>
<dbReference type="InterPro" id="IPR029158">
    <property type="entry name" value="STING"/>
</dbReference>
<feature type="transmembrane region" description="Helical" evidence="14">
    <location>
        <begin position="24"/>
        <end position="42"/>
    </location>
</feature>
<dbReference type="AlphaFoldDB" id="A0A8J1J6F3"/>
<dbReference type="FunFam" id="3.40.50.12100:FF:000003">
    <property type="entry name" value="Stimulator of interferon genes protein"/>
    <property type="match status" value="1"/>
</dbReference>
<feature type="transmembrane region" description="Helical" evidence="14">
    <location>
        <begin position="121"/>
        <end position="143"/>
    </location>
</feature>
<dbReference type="GO" id="GO:0032481">
    <property type="term" value="P:positive regulation of type I interferon production"/>
    <property type="evidence" value="ECO:0007669"/>
    <property type="project" value="InterPro"/>
</dbReference>
<dbReference type="Xenbase" id="XB-GENE-5880492">
    <property type="gene designation" value="sting1"/>
</dbReference>
<dbReference type="PANTHER" id="PTHR34339">
    <property type="entry name" value="STIMULATOR OF INTERFERON GENES PROTEIN"/>
    <property type="match status" value="1"/>
</dbReference>
<evidence type="ECO:0000313" key="19">
    <source>
        <dbReference type="Xenbase" id="XB-GENE-5880492"/>
    </source>
</evidence>
<dbReference type="Pfam" id="PF23417">
    <property type="entry name" value="STING_TM"/>
    <property type="match status" value="1"/>
</dbReference>
<comment type="similarity">
    <text evidence="6">Belongs to the STING family.</text>
</comment>
<evidence type="ECO:0000256" key="8">
    <source>
        <dbReference type="ARBA" id="ARBA00022692"/>
    </source>
</evidence>
<dbReference type="GeneID" id="100127621"/>
<dbReference type="GO" id="GO:0000421">
    <property type="term" value="C:autophagosome membrane"/>
    <property type="evidence" value="ECO:0007669"/>
    <property type="project" value="UniProtKB-SubCell"/>
</dbReference>
<dbReference type="GO" id="GO:0048471">
    <property type="term" value="C:perinuclear region of cytoplasm"/>
    <property type="evidence" value="ECO:0007669"/>
    <property type="project" value="UniProtKB-SubCell"/>
</dbReference>
<evidence type="ECO:0000259" key="16">
    <source>
        <dbReference type="Pfam" id="PF23417"/>
    </source>
</evidence>
<dbReference type="GO" id="GO:0000166">
    <property type="term" value="F:nucleotide binding"/>
    <property type="evidence" value="ECO:0007669"/>
    <property type="project" value="UniProtKB-KW"/>
</dbReference>
<keyword evidence="9" id="KW-0547">Nucleotide-binding</keyword>
<dbReference type="CDD" id="cd22658">
    <property type="entry name" value="STING_C_metazoan-like"/>
    <property type="match status" value="1"/>
</dbReference>
<dbReference type="InterPro" id="IPR038623">
    <property type="entry name" value="STING_C_sf"/>
</dbReference>
<feature type="domain" description="STING ligand-binding" evidence="15">
    <location>
        <begin position="162"/>
        <end position="348"/>
    </location>
</feature>
<dbReference type="InterPro" id="IPR055434">
    <property type="entry name" value="STING_TM"/>
</dbReference>
<keyword evidence="11 14" id="KW-1133">Transmembrane helix</keyword>
<dbReference type="PANTHER" id="PTHR34339:SF1">
    <property type="entry name" value="STIMULATOR OF INTERFERON GENES PROTEIN"/>
    <property type="match status" value="1"/>
</dbReference>
<comment type="subcellular location">
    <subcellularLocation>
        <location evidence="4">Cytoplasm</location>
        <location evidence="4">Perinuclear region</location>
    </subcellularLocation>
    <subcellularLocation>
        <location evidence="3">Cytoplasmic vesicle</location>
        <location evidence="3">Autophagosome membrane</location>
        <topology evidence="3">Multi-pass membrane protein</topology>
    </subcellularLocation>
    <subcellularLocation>
        <location evidence="2">Endoplasmic reticulum membrane</location>
        <topology evidence="2">Multi-pass membrane protein</topology>
    </subcellularLocation>
    <subcellularLocation>
        <location evidence="1">Endoplasmic reticulum-Golgi intermediate compartment membrane</location>
        <topology evidence="1">Multi-pass membrane protein</topology>
    </subcellularLocation>
    <subcellularLocation>
        <location evidence="5">Golgi apparatus membrane</location>
        <topology evidence="5">Multi-pass membrane protein</topology>
    </subcellularLocation>
</comment>
<evidence type="ECO:0000256" key="12">
    <source>
        <dbReference type="ARBA" id="ARBA00023136"/>
    </source>
</evidence>
<feature type="transmembrane region" description="Helical" evidence="14">
    <location>
        <begin position="54"/>
        <end position="75"/>
    </location>
</feature>
<keyword evidence="12 14" id="KW-0472">Membrane</keyword>
<evidence type="ECO:0000256" key="4">
    <source>
        <dbReference type="ARBA" id="ARBA00004556"/>
    </source>
</evidence>
<reference evidence="18" key="1">
    <citation type="submission" date="2025-08" db="UniProtKB">
        <authorList>
            <consortium name="RefSeq"/>
        </authorList>
    </citation>
    <scope>IDENTIFICATION</scope>
    <source>
        <strain evidence="18">Nigerian</strain>
        <tissue evidence="18">Liver and blood</tissue>
    </source>
</reference>
<gene>
    <name evidence="18 19" type="primary">sting1</name>
    <name evidence="18" type="synonym">STING</name>
    <name evidence="18" type="synonym">tmem173</name>
</gene>
<evidence type="ECO:0000256" key="11">
    <source>
        <dbReference type="ARBA" id="ARBA00022989"/>
    </source>
</evidence>
<evidence type="ECO:0000256" key="2">
    <source>
        <dbReference type="ARBA" id="ARBA00004477"/>
    </source>
</evidence>
<keyword evidence="10" id="KW-0256">Endoplasmic reticulum</keyword>
<evidence type="ECO:0000256" key="13">
    <source>
        <dbReference type="ARBA" id="ARBA00024169"/>
    </source>
</evidence>
<dbReference type="InterPro" id="IPR055432">
    <property type="entry name" value="STING_LBD"/>
</dbReference>
<evidence type="ECO:0000256" key="6">
    <source>
        <dbReference type="ARBA" id="ARBA00009027"/>
    </source>
</evidence>
<dbReference type="GO" id="GO:0000139">
    <property type="term" value="C:Golgi membrane"/>
    <property type="evidence" value="ECO:0007669"/>
    <property type="project" value="UniProtKB-SubCell"/>
</dbReference>
<dbReference type="Proteomes" id="UP000008143">
    <property type="component" value="Chromosome 3"/>
</dbReference>
<dbReference type="Gene3D" id="3.40.50.12100">
    <property type="entry name" value="Stimulator of interferon genes protein"/>
    <property type="match status" value="1"/>
</dbReference>
<evidence type="ECO:0000256" key="9">
    <source>
        <dbReference type="ARBA" id="ARBA00022741"/>
    </source>
</evidence>
<evidence type="ECO:0000256" key="3">
    <source>
        <dbReference type="ARBA" id="ARBA00004542"/>
    </source>
</evidence>
<evidence type="ECO:0000313" key="18">
    <source>
        <dbReference type="RefSeq" id="XP_031753447.1"/>
    </source>
</evidence>
<dbReference type="OrthoDB" id="6053839at2759"/>
<dbReference type="OMA" id="QYGQAGF"/>
<feature type="transmembrane region" description="Helical" evidence="14">
    <location>
        <begin position="96"/>
        <end position="115"/>
    </location>
</feature>
<dbReference type="CTD" id="340061"/>
<keyword evidence="17" id="KW-1185">Reference proteome</keyword>
<evidence type="ECO:0000256" key="10">
    <source>
        <dbReference type="ARBA" id="ARBA00022824"/>
    </source>
</evidence>
<evidence type="ECO:0000256" key="7">
    <source>
        <dbReference type="ARBA" id="ARBA00018708"/>
    </source>
</evidence>
<protein>
    <recommendedName>
        <fullName evidence="7">Stimulator of interferon genes protein</fullName>
    </recommendedName>
</protein>
<name>A0A8J1J6F3_XENTR</name>
<dbReference type="InterPro" id="IPR047191">
    <property type="entry name" value="STING_C_chordates"/>
</dbReference>
<proteinExistence type="inferred from homology"/>
<dbReference type="AGR" id="Xenbase:XB-GENE-5880492"/>
<dbReference type="GO" id="GO:0005789">
    <property type="term" value="C:endoplasmic reticulum membrane"/>
    <property type="evidence" value="ECO:0007669"/>
    <property type="project" value="UniProtKB-SubCell"/>
</dbReference>
<comment type="catalytic activity">
    <reaction evidence="13">
        <text>H(+)(in) = H(+)(out)</text>
        <dbReference type="Rhea" id="RHEA:34979"/>
        <dbReference type="ChEBI" id="CHEBI:15378"/>
    </reaction>
</comment>
<dbReference type="GO" id="GO:0033116">
    <property type="term" value="C:endoplasmic reticulum-Golgi intermediate compartment membrane"/>
    <property type="evidence" value="ECO:0007669"/>
    <property type="project" value="UniProtKB-SubCell"/>
</dbReference>
<dbReference type="FunFam" id="1.20.5.5200:FF:000001">
    <property type="entry name" value="Stimulator of interferon genes protein"/>
    <property type="match status" value="1"/>
</dbReference>
<evidence type="ECO:0000313" key="17">
    <source>
        <dbReference type="Proteomes" id="UP000008143"/>
    </source>
</evidence>
<feature type="domain" description="STING transmembrane" evidence="16">
    <location>
        <begin position="54"/>
        <end position="159"/>
    </location>
</feature>
<sequence>MASIRNTLATQNRQIIPERRGKRATKMACVLAIGSILFVWILGKGKYSGAQLIYRMAINFAISQGCCLVTCACELTEEIKHLHTRYNGHYWRALKASFNLSCAAFVTAILCYVFYEPKLMASLPLTIDITLTLLSWLFCWILGIQGPTPATISEITEIKQLNVAHGLAWSYYVGYLQFVLPALKESIQKFNEENHNLLKFPETCRLHILIPLSCRLYGDLKDVDENITFLKEIPPLYIDRAGIKGRVFKNNVYRILDEDGRPYNCIVEYATPLASLLKMTDIPSAAFSADDRLQQTKLFYRTLKDILENAHELQNTYRLIVYEDFPETKDHSRHLLSQEILKHIRQQHSEEYSML</sequence>